<dbReference type="PANTHER" id="PTHR21736:SF20">
    <property type="entry name" value="PROTEIN OBERON 4"/>
    <property type="match status" value="1"/>
</dbReference>
<evidence type="ECO:0000256" key="2">
    <source>
        <dbReference type="ARBA" id="ARBA00022723"/>
    </source>
</evidence>
<dbReference type="GO" id="GO:0010492">
    <property type="term" value="P:maintenance of shoot apical meristem identity"/>
    <property type="evidence" value="ECO:0007669"/>
    <property type="project" value="TreeGrafter"/>
</dbReference>
<evidence type="ECO:0000256" key="5">
    <source>
        <dbReference type="ARBA" id="ARBA00023054"/>
    </source>
</evidence>
<evidence type="ECO:0000259" key="9">
    <source>
        <dbReference type="Pfam" id="PF07227"/>
    </source>
</evidence>
<feature type="compositionally biased region" description="Basic and acidic residues" evidence="8">
    <location>
        <begin position="439"/>
        <end position="451"/>
    </location>
</feature>
<organism evidence="11">
    <name type="scientific">Aegilops tauschii</name>
    <name type="common">Tausch's goatgrass</name>
    <name type="synonym">Aegilops squarrosa</name>
    <dbReference type="NCBI Taxonomy" id="37682"/>
    <lineage>
        <taxon>Eukaryota</taxon>
        <taxon>Viridiplantae</taxon>
        <taxon>Streptophyta</taxon>
        <taxon>Embryophyta</taxon>
        <taxon>Tracheophyta</taxon>
        <taxon>Spermatophyta</taxon>
        <taxon>Magnoliopsida</taxon>
        <taxon>Liliopsida</taxon>
        <taxon>Poales</taxon>
        <taxon>Poaceae</taxon>
        <taxon>BOP clade</taxon>
        <taxon>Pooideae</taxon>
        <taxon>Triticodae</taxon>
        <taxon>Triticeae</taxon>
        <taxon>Triticinae</taxon>
        <taxon>Aegilops</taxon>
    </lineage>
</organism>
<feature type="region of interest" description="Disordered" evidence="8">
    <location>
        <begin position="145"/>
        <end position="175"/>
    </location>
</feature>
<dbReference type="EnsemblPlants" id="EMT20072">
    <property type="protein sequence ID" value="EMT20072"/>
    <property type="gene ID" value="F775_06281"/>
</dbReference>
<dbReference type="InterPro" id="IPR047578">
    <property type="entry name" value="OBE1-like_PHD"/>
</dbReference>
<evidence type="ECO:0000256" key="8">
    <source>
        <dbReference type="SAM" id="MobiDB-lite"/>
    </source>
</evidence>
<proteinExistence type="predicted"/>
<dbReference type="CDD" id="cd15612">
    <property type="entry name" value="PHD_OBE1_like"/>
    <property type="match status" value="1"/>
</dbReference>
<comment type="subcellular location">
    <subcellularLocation>
        <location evidence="1">Nucleus</location>
    </subcellularLocation>
</comment>
<dbReference type="GO" id="GO:0010071">
    <property type="term" value="P:root meristem specification"/>
    <property type="evidence" value="ECO:0007669"/>
    <property type="project" value="TreeGrafter"/>
</dbReference>
<dbReference type="InterPro" id="IPR032535">
    <property type="entry name" value="Oberon_CC"/>
</dbReference>
<evidence type="ECO:0000313" key="11">
    <source>
        <dbReference type="EnsemblPlants" id="EMT20072"/>
    </source>
</evidence>
<feature type="region of interest" description="Disordered" evidence="8">
    <location>
        <begin position="1000"/>
        <end position="1036"/>
    </location>
</feature>
<keyword evidence="2" id="KW-0479">Metal-binding</keyword>
<dbReference type="GO" id="GO:0010468">
    <property type="term" value="P:regulation of gene expression"/>
    <property type="evidence" value="ECO:0007669"/>
    <property type="project" value="TreeGrafter"/>
</dbReference>
<accession>R7WBW1</accession>
<feature type="compositionally biased region" description="Basic and acidic residues" evidence="8">
    <location>
        <begin position="310"/>
        <end position="345"/>
    </location>
</feature>
<evidence type="ECO:0000256" key="6">
    <source>
        <dbReference type="ARBA" id="ARBA00023242"/>
    </source>
</evidence>
<protein>
    <recommendedName>
        <fullName evidence="12">Protein OBERON 4</fullName>
    </recommendedName>
</protein>
<keyword evidence="5 7" id="KW-0175">Coiled coil</keyword>
<feature type="coiled-coil region" evidence="7">
    <location>
        <begin position="1412"/>
        <end position="1508"/>
    </location>
</feature>
<keyword evidence="3" id="KW-0863">Zinc-finger</keyword>
<dbReference type="Pfam" id="PF07227">
    <property type="entry name" value="PHD_Oberon"/>
    <property type="match status" value="1"/>
</dbReference>
<dbReference type="InterPro" id="IPR032881">
    <property type="entry name" value="Oberon-like_PHD"/>
</dbReference>
<feature type="domain" description="Oberon-like PHD finger" evidence="9">
    <location>
        <begin position="1158"/>
        <end position="1281"/>
    </location>
</feature>
<evidence type="ECO:0000256" key="4">
    <source>
        <dbReference type="ARBA" id="ARBA00022833"/>
    </source>
</evidence>
<dbReference type="GO" id="GO:0005634">
    <property type="term" value="C:nucleus"/>
    <property type="evidence" value="ECO:0007669"/>
    <property type="project" value="UniProtKB-SubCell"/>
</dbReference>
<evidence type="ECO:0000256" key="1">
    <source>
        <dbReference type="ARBA" id="ARBA00004123"/>
    </source>
</evidence>
<keyword evidence="4" id="KW-0862">Zinc</keyword>
<dbReference type="GO" id="GO:0008270">
    <property type="term" value="F:zinc ion binding"/>
    <property type="evidence" value="ECO:0007669"/>
    <property type="project" value="UniProtKB-KW"/>
</dbReference>
<feature type="region of interest" description="Disordered" evidence="8">
    <location>
        <begin position="289"/>
        <end position="451"/>
    </location>
</feature>
<dbReference type="PANTHER" id="PTHR21736">
    <property type="entry name" value="VERNALIZATION-INSENSITIVE PROTEIN 3"/>
    <property type="match status" value="1"/>
</dbReference>
<name>R7WBW1_AEGTA</name>
<feature type="compositionally biased region" description="Basic and acidic residues" evidence="8">
    <location>
        <begin position="353"/>
        <end position="364"/>
    </location>
</feature>
<evidence type="ECO:0000256" key="7">
    <source>
        <dbReference type="SAM" id="Coils"/>
    </source>
</evidence>
<feature type="region of interest" description="Disordered" evidence="8">
    <location>
        <begin position="825"/>
        <end position="844"/>
    </location>
</feature>
<dbReference type="Pfam" id="PF16312">
    <property type="entry name" value="Oberon_cc"/>
    <property type="match status" value="1"/>
</dbReference>
<evidence type="ECO:0008006" key="12">
    <source>
        <dbReference type="Google" id="ProtNLM"/>
    </source>
</evidence>
<keyword evidence="6" id="KW-0539">Nucleus</keyword>
<dbReference type="GO" id="GO:0010078">
    <property type="term" value="P:maintenance of root meristem identity"/>
    <property type="evidence" value="ECO:0007669"/>
    <property type="project" value="TreeGrafter"/>
</dbReference>
<evidence type="ECO:0000256" key="3">
    <source>
        <dbReference type="ARBA" id="ARBA00022771"/>
    </source>
</evidence>
<reference evidence="11" key="1">
    <citation type="submission" date="2015-06" db="UniProtKB">
        <authorList>
            <consortium name="EnsemblPlants"/>
        </authorList>
    </citation>
    <scope>IDENTIFICATION</scope>
</reference>
<dbReference type="InterPro" id="IPR004082">
    <property type="entry name" value="OBERON"/>
</dbReference>
<evidence type="ECO:0000259" key="10">
    <source>
        <dbReference type="Pfam" id="PF16312"/>
    </source>
</evidence>
<sequence>MGRTCVFVHHGDKDAFLKGNKEPDPDEFGMVFDSSPSYAELSQQVRKDLNWMDPSDIIELEGRHNVGFGMHIRWKTMRVNSEQRWVAYKETVAESLDKALELFATKKVDSSLHLDLNRNPSPLVASSPPSLKRDEIVEPLLTQEVRPTLSPYRNNQDESLQEDNDEYADDDNEVDLHDNNVGDLDKYHLSETMDHSIPATLSFFLCSLSGSRGSGGTIPIRACICARHPSESVFIHKGLPSIGRPVIIAISCSVTVISPVRRWKVEPRRRIDGPKGDKLRKHNCGAGEIEEGEVAPDPGTKAPPPPAAAEHQKWVDSGRPDDKGTSKRCELKKVDSPGPRLRVDLRTQAADNLGKEKGKIRDDAAAEAGKVITTQHEKSASDVTGKVASTQHEKSASDVTGKAANTQHEKSASDVTGKAANTQHEKSASDVTGKVTNTQHEKSASDVTEKVCGGDEAASAVDQGGESTSSAMQLEARHEEVVTRQDGANAADVGGQSTSSGILKDATMEEVTTQVETAIAVNDVGKGTSSSTQKESLQDVVMALGETASDDDIVWIGSSSTTLQKVLPKESTDGNINAGGDVGYCASSSILQGAMQEEVKYVDVAANITDAPKEASSFSMLKEAVHEEDTPLSANTINLLGDSKSSVMLEEAMNETVTTKELTANALDIAGKSSSSTMLQEDVMTSLCQESQEIKETEIGNVRDKKIDETTESIASQPVEEGLERYGCENRVALDKTEVVEEKEAAAENEIVAKQVIHVDLEAKLAGTGAFLQPPKDHIKDTEEEGTTLDLIMEKPRAEDKGKGIAFDVLNKAGGGTLAGRGFDIGLQPDTDQKEAWKSTSTTSVKQEDDTLKIGRLDLSLSLSGRLQDPEFKSSVPRPDSLAHGPCSQLSSSSSSFCTNSDGITASVSLTNSQAFVRNPSFSHTQRSLDNCEHSVGSKPLFQGVDQVSNSTGWQVELSSNISTEKGNPTPLLQKVLQNGHLSDNTLVGVNMQNNGLSPVLSTAHNHGSLDAGLGHSRHRRQLTRERSSSSLSRGELQHEEQLVLNGAGVVERVISKIVSDPLNYTGRMLQEMTGNSRAYLREAISEIIINADKRGQIVALQEALKKRSDLNSEILQRCPRVLLEILVAIRTGLPDFLKKSSSIATPDLVDIFLNLKCRNLSCQSVLPVVDCDCKICKQKTGFCSSCMCIVCLKFDTASNTCSWVGCDVCLHWCHTDCGLRHSLIRKGGAGSRAHGTNEMQFHCGACGHPSEMYGFVKEVFRTCAKQWRVEALIRELQYVERIFSASDDARGRRVRDFVKQMLIKLENRGYYSEVIKYVIAFFSDDNPNMGSGPLVPLKGIPCSIAEGINGIPSSSRTATWLPSVTLEGVPFLQKAGVVSTTGNQSMSRKIAETGFQAVNNKPVSDELDSLVRLKQAEANMYQERANEARKEAESLKNIVMVKYARIEEHYATQMTELHINELQERRKQNIEELQVIERSYHQFLSMKTRMKDNIRELLLKMEATKQNLST</sequence>
<feature type="compositionally biased region" description="Acidic residues" evidence="8">
    <location>
        <begin position="159"/>
        <end position="173"/>
    </location>
</feature>
<dbReference type="PRINTS" id="PR01544">
    <property type="entry name" value="ARATH130DUF"/>
</dbReference>
<feature type="domain" description="Oberon coiled-coil region" evidence="10">
    <location>
        <begin position="1386"/>
        <end position="1499"/>
    </location>
</feature>